<keyword evidence="2" id="KW-1185">Reference proteome</keyword>
<name>A0A975BUJ3_9BACT</name>
<organism evidence="1 2">
    <name type="scientific">Desulfonema magnum</name>
    <dbReference type="NCBI Taxonomy" id="45655"/>
    <lineage>
        <taxon>Bacteria</taxon>
        <taxon>Pseudomonadati</taxon>
        <taxon>Thermodesulfobacteriota</taxon>
        <taxon>Desulfobacteria</taxon>
        <taxon>Desulfobacterales</taxon>
        <taxon>Desulfococcaceae</taxon>
        <taxon>Desulfonema</taxon>
    </lineage>
</organism>
<reference evidence="1" key="1">
    <citation type="journal article" date="2021" name="Microb. Physiol.">
        <title>Proteogenomic Insights into the Physiology of Marine, Sulfate-Reducing, Filamentous Desulfonema limicola and Desulfonema magnum.</title>
        <authorList>
            <person name="Schnaars V."/>
            <person name="Wohlbrand L."/>
            <person name="Scheve S."/>
            <person name="Hinrichs C."/>
            <person name="Reinhardt R."/>
            <person name="Rabus R."/>
        </authorList>
    </citation>
    <scope>NUCLEOTIDE SEQUENCE</scope>
    <source>
        <strain evidence="1">4be13</strain>
    </source>
</reference>
<dbReference type="RefSeq" id="WP_207679486.1">
    <property type="nucleotide sequence ID" value="NZ_CP061800.1"/>
</dbReference>
<gene>
    <name evidence="1" type="ORF">dnm_079720</name>
</gene>
<dbReference type="AlphaFoldDB" id="A0A975BUJ3"/>
<dbReference type="EMBL" id="CP061800">
    <property type="protein sequence ID" value="QTA91898.1"/>
    <property type="molecule type" value="Genomic_DNA"/>
</dbReference>
<proteinExistence type="predicted"/>
<protein>
    <submittedName>
        <fullName evidence="1">Uncharacterized protein</fullName>
    </submittedName>
</protein>
<sequence>MTKKNYEIKTACPQCGCSAVSHLTAEEIRKKFGDVPNVEMECGACMMKYSTPMETACPEWDKECKMKKEG</sequence>
<dbReference type="KEGG" id="dmm:dnm_079720"/>
<evidence type="ECO:0000313" key="1">
    <source>
        <dbReference type="EMBL" id="QTA91898.1"/>
    </source>
</evidence>
<accession>A0A975BUJ3</accession>
<dbReference type="Proteomes" id="UP000663722">
    <property type="component" value="Chromosome"/>
</dbReference>
<evidence type="ECO:0000313" key="2">
    <source>
        <dbReference type="Proteomes" id="UP000663722"/>
    </source>
</evidence>